<dbReference type="AlphaFoldDB" id="A0A516SBU2"/>
<gene>
    <name evidence="1" type="ORF">FNU76_04175</name>
</gene>
<dbReference type="Proteomes" id="UP000317550">
    <property type="component" value="Chromosome"/>
</dbReference>
<evidence type="ECO:0000313" key="2">
    <source>
        <dbReference type="Proteomes" id="UP000317550"/>
    </source>
</evidence>
<name>A0A516SBU2_9NEIS</name>
<sequence>MLQESCGNTGFCSENKNAADAKTNNPYFTVVLLMKHLGDETNQAKDDIRAVLMQLATHLLETAGMNPHEITALKFMLAAKSGSYFNEENNLNKYQAYAFETISNSILRDAGRLALWHKAALSAVPAKNQECAMNPSNPCPIASVTQP</sequence>
<organism evidence="1 2">
    <name type="scientific">Chitinimonas arctica</name>
    <dbReference type="NCBI Taxonomy" id="2594795"/>
    <lineage>
        <taxon>Bacteria</taxon>
        <taxon>Pseudomonadati</taxon>
        <taxon>Pseudomonadota</taxon>
        <taxon>Betaproteobacteria</taxon>
        <taxon>Neisseriales</taxon>
        <taxon>Chitinibacteraceae</taxon>
        <taxon>Chitinimonas</taxon>
    </lineage>
</organism>
<dbReference type="EMBL" id="CP041730">
    <property type="protein sequence ID" value="QDQ25613.1"/>
    <property type="molecule type" value="Genomic_DNA"/>
</dbReference>
<dbReference type="KEGG" id="cari:FNU76_04175"/>
<accession>A0A516SBU2</accession>
<dbReference type="RefSeq" id="WP_143856538.1">
    <property type="nucleotide sequence ID" value="NZ_CP041730.1"/>
</dbReference>
<keyword evidence="2" id="KW-1185">Reference proteome</keyword>
<protein>
    <submittedName>
        <fullName evidence="1">Uncharacterized protein</fullName>
    </submittedName>
</protein>
<evidence type="ECO:0000313" key="1">
    <source>
        <dbReference type="EMBL" id="QDQ25613.1"/>
    </source>
</evidence>
<reference evidence="2" key="1">
    <citation type="submission" date="2019-07" db="EMBL/GenBank/DDBJ databases">
        <title>Chitinimonas sp. nov., isolated from Ny-Alesund, arctica soil.</title>
        <authorList>
            <person name="Xu Q."/>
            <person name="Peng F."/>
        </authorList>
    </citation>
    <scope>NUCLEOTIDE SEQUENCE [LARGE SCALE GENOMIC DNA]</scope>
    <source>
        <strain evidence="2">R3-44</strain>
    </source>
</reference>
<proteinExistence type="predicted"/>